<protein>
    <recommendedName>
        <fullName evidence="1">CHRD domain-containing protein</fullName>
    </recommendedName>
</protein>
<dbReference type="Pfam" id="PF07452">
    <property type="entry name" value="CHRD"/>
    <property type="match status" value="1"/>
</dbReference>
<gene>
    <name evidence="2" type="ORF">COHA_003732</name>
</gene>
<proteinExistence type="predicted"/>
<evidence type="ECO:0000313" key="3">
    <source>
        <dbReference type="Proteomes" id="UP001205105"/>
    </source>
</evidence>
<dbReference type="InterPro" id="IPR010895">
    <property type="entry name" value="CHRD"/>
</dbReference>
<sequence length="124" mass="13191">MVGMWSANATTKNIKWRLEIYDGVNVTMAHIHLGNASTNGPPIVYLVPGGNAAQNSTLPMLMPPRSGSNLVFSGTFRPSDVGAPLNGTTMTDLIDTFVAGGAYVNIHTTTYPAGEVRGQIEWQA</sequence>
<dbReference type="AlphaFoldDB" id="A0AAD5H6G6"/>
<feature type="domain" description="CHRD" evidence="1">
    <location>
        <begin position="6"/>
        <end position="120"/>
    </location>
</feature>
<organism evidence="2 3">
    <name type="scientific">Chlorella ohadii</name>
    <dbReference type="NCBI Taxonomy" id="2649997"/>
    <lineage>
        <taxon>Eukaryota</taxon>
        <taxon>Viridiplantae</taxon>
        <taxon>Chlorophyta</taxon>
        <taxon>core chlorophytes</taxon>
        <taxon>Trebouxiophyceae</taxon>
        <taxon>Chlorellales</taxon>
        <taxon>Chlorellaceae</taxon>
        <taxon>Chlorella clade</taxon>
        <taxon>Chlorella</taxon>
    </lineage>
</organism>
<accession>A0AAD5H6G6</accession>
<evidence type="ECO:0000313" key="2">
    <source>
        <dbReference type="EMBL" id="KAI7842628.1"/>
    </source>
</evidence>
<name>A0AAD5H6G6_9CHLO</name>
<comment type="caution">
    <text evidence="2">The sequence shown here is derived from an EMBL/GenBank/DDBJ whole genome shotgun (WGS) entry which is preliminary data.</text>
</comment>
<dbReference type="Proteomes" id="UP001205105">
    <property type="component" value="Unassembled WGS sequence"/>
</dbReference>
<keyword evidence="3" id="KW-1185">Reference proteome</keyword>
<dbReference type="EMBL" id="JADXDR010000050">
    <property type="protein sequence ID" value="KAI7842628.1"/>
    <property type="molecule type" value="Genomic_DNA"/>
</dbReference>
<evidence type="ECO:0000259" key="1">
    <source>
        <dbReference type="Pfam" id="PF07452"/>
    </source>
</evidence>
<reference evidence="2" key="1">
    <citation type="submission" date="2020-11" db="EMBL/GenBank/DDBJ databases">
        <title>Chlorella ohadii genome sequencing and assembly.</title>
        <authorList>
            <person name="Murik O."/>
            <person name="Treves H."/>
            <person name="Kedem I."/>
            <person name="Shotland Y."/>
            <person name="Kaplan A."/>
        </authorList>
    </citation>
    <scope>NUCLEOTIDE SEQUENCE</scope>
    <source>
        <strain evidence="2">1</strain>
    </source>
</reference>